<accession>A0A238KQW5</accession>
<dbReference type="GO" id="GO:0016787">
    <property type="term" value="F:hydrolase activity"/>
    <property type="evidence" value="ECO:0007669"/>
    <property type="project" value="InterPro"/>
</dbReference>
<gene>
    <name evidence="2" type="ORF">PEV8663_02948</name>
</gene>
<evidence type="ECO:0000313" key="3">
    <source>
        <dbReference type="Proteomes" id="UP000220836"/>
    </source>
</evidence>
<dbReference type="Gene3D" id="3.60.21.10">
    <property type="match status" value="1"/>
</dbReference>
<dbReference type="SUPFAM" id="SSF56300">
    <property type="entry name" value="Metallo-dependent phosphatases"/>
    <property type="match status" value="1"/>
</dbReference>
<dbReference type="InterPro" id="IPR024173">
    <property type="entry name" value="Pesterase_MJ0037-like"/>
</dbReference>
<dbReference type="PANTHER" id="PTHR39323:SF1">
    <property type="entry name" value="BLR1149 PROTEIN"/>
    <property type="match status" value="1"/>
</dbReference>
<feature type="domain" description="Calcineurin-like phosphoesterase" evidence="1">
    <location>
        <begin position="28"/>
        <end position="123"/>
    </location>
</feature>
<protein>
    <submittedName>
        <fullName evidence="2">Calcineurin-like phosphoesterase</fullName>
    </submittedName>
</protein>
<evidence type="ECO:0000259" key="1">
    <source>
        <dbReference type="Pfam" id="PF00149"/>
    </source>
</evidence>
<proteinExistence type="predicted"/>
<dbReference type="AlphaFoldDB" id="A0A238KQW5"/>
<dbReference type="InterPro" id="IPR026336">
    <property type="entry name" value="PdeM-like"/>
</dbReference>
<keyword evidence="3" id="KW-1185">Reference proteome</keyword>
<dbReference type="InterPro" id="IPR029052">
    <property type="entry name" value="Metallo-depent_PP-like"/>
</dbReference>
<organism evidence="2 3">
    <name type="scientific">Pelagimonas varians</name>
    <dbReference type="NCBI Taxonomy" id="696760"/>
    <lineage>
        <taxon>Bacteria</taxon>
        <taxon>Pseudomonadati</taxon>
        <taxon>Pseudomonadota</taxon>
        <taxon>Alphaproteobacteria</taxon>
        <taxon>Rhodobacterales</taxon>
        <taxon>Roseobacteraceae</taxon>
        <taxon>Pelagimonas</taxon>
    </lineage>
</organism>
<dbReference type="PANTHER" id="PTHR39323">
    <property type="entry name" value="BLR1149 PROTEIN"/>
    <property type="match status" value="1"/>
</dbReference>
<dbReference type="OrthoDB" id="9795838at2"/>
<evidence type="ECO:0000313" key="2">
    <source>
        <dbReference type="EMBL" id="SMX45050.1"/>
    </source>
</evidence>
<dbReference type="RefSeq" id="WP_097805434.1">
    <property type="nucleotide sequence ID" value="NZ_FXYH01000011.1"/>
</dbReference>
<dbReference type="PIRSF" id="PIRSF000887">
    <property type="entry name" value="Pesterase_MJ0037"/>
    <property type="match status" value="1"/>
</dbReference>
<name>A0A238KQW5_9RHOB</name>
<dbReference type="EMBL" id="FXYH01000011">
    <property type="protein sequence ID" value="SMX45050.1"/>
    <property type="molecule type" value="Genomic_DNA"/>
</dbReference>
<dbReference type="NCBIfam" id="TIGR04123">
    <property type="entry name" value="P_estr_lig_assc"/>
    <property type="match status" value="1"/>
</dbReference>
<dbReference type="Proteomes" id="UP000220836">
    <property type="component" value="Unassembled WGS sequence"/>
</dbReference>
<dbReference type="Pfam" id="PF00149">
    <property type="entry name" value="Metallophos"/>
    <property type="match status" value="1"/>
</dbReference>
<dbReference type="InterPro" id="IPR004843">
    <property type="entry name" value="Calcineurin-like_PHP"/>
</dbReference>
<sequence length="223" mass="24327">MKTFEFSFCGASLHALPTGALFWPEQSLLVVSDLHFGKSARLSAVGGAQLPPYETADTLLKLETDLAQTKAQTLICLGDSFDAPDVADALPEYDRLWITRLQAGRDWIWIEGNHDPGPVSLGGSHLAERTITPLTFRHIACPDETGEVSGHYHPKARLALRGRTLSRPCFLMDRDRLILPAYGAYTGGLRSDTPVLCNLMRPDALAILTGAHPAAIPMPRRAT</sequence>
<reference evidence="2 3" key="1">
    <citation type="submission" date="2017-05" db="EMBL/GenBank/DDBJ databases">
        <authorList>
            <person name="Song R."/>
            <person name="Chenine A.L."/>
            <person name="Ruprecht R.M."/>
        </authorList>
    </citation>
    <scope>NUCLEOTIDE SEQUENCE [LARGE SCALE GENOMIC DNA]</scope>
    <source>
        <strain evidence="2 3">CECT 8663</strain>
    </source>
</reference>